<feature type="region of interest" description="Disordered" evidence="2">
    <location>
        <begin position="613"/>
        <end position="640"/>
    </location>
</feature>
<feature type="compositionally biased region" description="Polar residues" evidence="2">
    <location>
        <begin position="720"/>
        <end position="733"/>
    </location>
</feature>
<feature type="region of interest" description="Disordered" evidence="2">
    <location>
        <begin position="548"/>
        <end position="599"/>
    </location>
</feature>
<dbReference type="InterPro" id="IPR013083">
    <property type="entry name" value="Znf_RING/FYVE/PHD"/>
</dbReference>
<feature type="compositionally biased region" description="Basic and acidic residues" evidence="2">
    <location>
        <begin position="774"/>
        <end position="784"/>
    </location>
</feature>
<feature type="compositionally biased region" description="Gly residues" evidence="2">
    <location>
        <begin position="229"/>
        <end position="238"/>
    </location>
</feature>
<accession>A0A2A9MED8</accession>
<dbReference type="GO" id="GO:0008270">
    <property type="term" value="F:zinc ion binding"/>
    <property type="evidence" value="ECO:0007669"/>
    <property type="project" value="UniProtKB-KW"/>
</dbReference>
<dbReference type="GeneID" id="40310144"/>
<sequence>MLLYYRLSSEHAGSYRQCPLSCSALSLSEVKQLLAARCGLANEYGRKIDFRIFLAGSSQASSGPSGGASKGDEELTEVTDENQMIHAYSKVVVQRVAIIFGGNTQSLLHIARSGLSKEECKTAEERKLGGRLKRLPPEWLCGLCQRVMTHPVLVKCTSNCAQSACQACLESQLGPNRLCPFCNSPFRQAIRNKRLEEIIVAANLSEFEPAPGLSAGTGPSQAVKRSAEGGAGGRGYRLGAGEEPSTESHVGSSGGASAAFRGANLASEEPQEATTGDSRGVGGGHAAGACQQPFQEEADWLHFVYLIPQENLKLMRQYDMMVIEDASNLAVALASKAESGRKAKSDGLTATPQPLPASAERPEDSAQETSKNVSSERDGSVDAASLLAEPDVCVVPLCSSGGGTSFSIGGFARIQSASRVDAEADSAAAAVVQQWQSASSSHSPGVYRVTWENKFNPMPMLPSRKQPLCNLLGVSRRQFGTGGAAAAGSVQGLLRREAFGSGSAGVVEAVVEASKYEEVLTCIKDYAQFGSRPAEPWQYSTPAAASATAKKGLSTAGGAGADAARVPPPPPPPPPPLPSSGAPGTAPSRRATGDGRSTAAPLWAGVAPASAGSALISSDPSAPPPASGEAKATGTERPFGIPVSLGPPFLGLRGEPGDSSNPFLGYCALLPLLTEEQFRYIRRLQKRAMDVCGYATRAPTATKKKRRVVKKKGKEKDAQSRQCTEAGTLNSASEPREAQDHTAAAEGEESQEANNSCEGAGTNDRHSKAQPNESEAHDTRHPLSDIDPPEAARPRIPVRKPRPRVPPPLLKASLTSDGTDTEASAKKVGVSKLNQSGENVWYARRNAEKY</sequence>
<dbReference type="InterPro" id="IPR014891">
    <property type="entry name" value="DWNN_domain"/>
</dbReference>
<dbReference type="Proteomes" id="UP000224006">
    <property type="component" value="Chromosome IV"/>
</dbReference>
<feature type="compositionally biased region" description="Low complexity" evidence="2">
    <location>
        <begin position="579"/>
        <end position="589"/>
    </location>
</feature>
<organism evidence="4 5">
    <name type="scientific">Besnoitia besnoiti</name>
    <name type="common">Apicomplexan protozoan</name>
    <dbReference type="NCBI Taxonomy" id="94643"/>
    <lineage>
        <taxon>Eukaryota</taxon>
        <taxon>Sar</taxon>
        <taxon>Alveolata</taxon>
        <taxon>Apicomplexa</taxon>
        <taxon>Conoidasida</taxon>
        <taxon>Coccidia</taxon>
        <taxon>Eucoccidiorida</taxon>
        <taxon>Eimeriorina</taxon>
        <taxon>Sarcocystidae</taxon>
        <taxon>Besnoitia</taxon>
    </lineage>
</organism>
<dbReference type="KEGG" id="bbes:BESB_052150"/>
<proteinExistence type="predicted"/>
<keyword evidence="1" id="KW-0863">Zinc-finger</keyword>
<feature type="region of interest" description="Disordered" evidence="2">
    <location>
        <begin position="209"/>
        <end position="288"/>
    </location>
</feature>
<evidence type="ECO:0000256" key="1">
    <source>
        <dbReference type="PROSITE-ProRule" id="PRU00175"/>
    </source>
</evidence>
<evidence type="ECO:0000313" key="4">
    <source>
        <dbReference type="EMBL" id="PFH35564.1"/>
    </source>
</evidence>
<dbReference type="EMBL" id="NWUJ01000004">
    <property type="protein sequence ID" value="PFH35564.1"/>
    <property type="molecule type" value="Genomic_DNA"/>
</dbReference>
<feature type="compositionally biased region" description="Basic residues" evidence="2">
    <location>
        <begin position="702"/>
        <end position="713"/>
    </location>
</feature>
<name>A0A2A9MED8_BESBE</name>
<keyword evidence="1" id="KW-0862">Zinc</keyword>
<keyword evidence="5" id="KW-1185">Reference proteome</keyword>
<feature type="compositionally biased region" description="Polar residues" evidence="2">
    <location>
        <begin position="813"/>
        <end position="822"/>
    </location>
</feature>
<dbReference type="VEuPathDB" id="ToxoDB:BESB_052150"/>
<dbReference type="RefSeq" id="XP_029219573.1">
    <property type="nucleotide sequence ID" value="XM_029363650.1"/>
</dbReference>
<protein>
    <submittedName>
        <fullName evidence="4">Dense granular protein GRA10</fullName>
    </submittedName>
</protein>
<evidence type="ECO:0000313" key="5">
    <source>
        <dbReference type="Proteomes" id="UP000224006"/>
    </source>
</evidence>
<dbReference type="OrthoDB" id="341679at2759"/>
<dbReference type="InterPro" id="IPR001841">
    <property type="entry name" value="Znf_RING"/>
</dbReference>
<dbReference type="SMART" id="SM01180">
    <property type="entry name" value="DWNN"/>
    <property type="match status" value="1"/>
</dbReference>
<feature type="domain" description="RING-type" evidence="3">
    <location>
        <begin position="141"/>
        <end position="183"/>
    </location>
</feature>
<dbReference type="STRING" id="94643.A0A2A9MED8"/>
<feature type="compositionally biased region" description="Pro residues" evidence="2">
    <location>
        <begin position="566"/>
        <end position="578"/>
    </location>
</feature>
<dbReference type="SUPFAM" id="SSF57850">
    <property type="entry name" value="RING/U-box"/>
    <property type="match status" value="1"/>
</dbReference>
<comment type="caution">
    <text evidence="4">The sequence shown here is derived from an EMBL/GenBank/DDBJ whole genome shotgun (WGS) entry which is preliminary data.</text>
</comment>
<evidence type="ECO:0000256" key="2">
    <source>
        <dbReference type="SAM" id="MobiDB-lite"/>
    </source>
</evidence>
<evidence type="ECO:0000259" key="3">
    <source>
        <dbReference type="PROSITE" id="PS50089"/>
    </source>
</evidence>
<dbReference type="AlphaFoldDB" id="A0A2A9MED8"/>
<gene>
    <name evidence="4" type="ORF">BESB_052150</name>
</gene>
<dbReference type="Gene3D" id="3.30.40.10">
    <property type="entry name" value="Zinc/RING finger domain, C3HC4 (zinc finger)"/>
    <property type="match status" value="1"/>
</dbReference>
<keyword evidence="1" id="KW-0479">Metal-binding</keyword>
<reference evidence="4 5" key="1">
    <citation type="submission" date="2017-09" db="EMBL/GenBank/DDBJ databases">
        <title>Genome sequencing of Besnoitia besnoiti strain Bb-Ger1.</title>
        <authorList>
            <person name="Schares G."/>
            <person name="Venepally P."/>
            <person name="Lorenzi H.A."/>
        </authorList>
    </citation>
    <scope>NUCLEOTIDE SEQUENCE [LARGE SCALE GENOMIC DNA]</scope>
    <source>
        <strain evidence="4 5">Bb-Ger1</strain>
    </source>
</reference>
<feature type="region of interest" description="Disordered" evidence="2">
    <location>
        <begin position="340"/>
        <end position="380"/>
    </location>
</feature>
<dbReference type="PROSITE" id="PS50089">
    <property type="entry name" value="ZF_RING_2"/>
    <property type="match status" value="1"/>
</dbReference>
<feature type="region of interest" description="Disordered" evidence="2">
    <location>
        <begin position="700"/>
        <end position="830"/>
    </location>
</feature>